<organism evidence="2 3">
    <name type="scientific">Solanum commersonii</name>
    <name type="common">Commerson's wild potato</name>
    <name type="synonym">Commerson's nightshade</name>
    <dbReference type="NCBI Taxonomy" id="4109"/>
    <lineage>
        <taxon>Eukaryota</taxon>
        <taxon>Viridiplantae</taxon>
        <taxon>Streptophyta</taxon>
        <taxon>Embryophyta</taxon>
        <taxon>Tracheophyta</taxon>
        <taxon>Spermatophyta</taxon>
        <taxon>Magnoliopsida</taxon>
        <taxon>eudicotyledons</taxon>
        <taxon>Gunneridae</taxon>
        <taxon>Pentapetalae</taxon>
        <taxon>asterids</taxon>
        <taxon>lamiids</taxon>
        <taxon>Solanales</taxon>
        <taxon>Solanaceae</taxon>
        <taxon>Solanoideae</taxon>
        <taxon>Solaneae</taxon>
        <taxon>Solanum</taxon>
    </lineage>
</organism>
<proteinExistence type="predicted"/>
<gene>
    <name evidence="2" type="ORF">H5410_044261</name>
</gene>
<dbReference type="OrthoDB" id="1289963at2759"/>
<dbReference type="PANTHER" id="PTHR31890:SF10">
    <property type="entry name" value="PECTINESTERASE INHIBITOR 2-LIKE"/>
    <property type="match status" value="1"/>
</dbReference>
<dbReference type="Pfam" id="PF04043">
    <property type="entry name" value="PMEI"/>
    <property type="match status" value="1"/>
</dbReference>
<accession>A0A9J5X6L4</accession>
<keyword evidence="3" id="KW-1185">Reference proteome</keyword>
<dbReference type="PANTHER" id="PTHR31890">
    <property type="entry name" value="PLANT INVERTASE/PECTIN METHYLESTERASE INHIBITOR SUPERFAMILY PROTEIN"/>
    <property type="match status" value="1"/>
</dbReference>
<feature type="domain" description="Pectinesterase inhibitor" evidence="1">
    <location>
        <begin position="37"/>
        <end position="181"/>
    </location>
</feature>
<reference evidence="2 3" key="1">
    <citation type="submission" date="2020-09" db="EMBL/GenBank/DDBJ databases">
        <title>De no assembly of potato wild relative species, Solanum commersonii.</title>
        <authorList>
            <person name="Cho K."/>
        </authorList>
    </citation>
    <scope>NUCLEOTIDE SEQUENCE [LARGE SCALE GENOMIC DNA]</scope>
    <source>
        <strain evidence="2">LZ3.2</strain>
        <tissue evidence="2">Leaf</tissue>
    </source>
</reference>
<name>A0A9J5X6L4_SOLCO</name>
<evidence type="ECO:0000313" key="3">
    <source>
        <dbReference type="Proteomes" id="UP000824120"/>
    </source>
</evidence>
<dbReference type="GO" id="GO:0004857">
    <property type="term" value="F:enzyme inhibitor activity"/>
    <property type="evidence" value="ECO:0007669"/>
    <property type="project" value="InterPro"/>
</dbReference>
<dbReference type="AlphaFoldDB" id="A0A9J5X6L4"/>
<comment type="caution">
    <text evidence="2">The sequence shown here is derived from an EMBL/GenBank/DDBJ whole genome shotgun (WGS) entry which is preliminary data.</text>
</comment>
<sequence length="188" mass="22001">MGRSISCSLSSSLFFLLPYIFLFSVNLFGTNLRANHDTNELIQKVCDFSNVQEFCYKIFENDPRTQWATTKFNLEDITIQLAYSNYTKIARKVLTITSYETNSEFRRIYRSCLHHYILLRSDLENLVHALRFQGDLDQAAQNASSHILACMNYFTQYSNIPNPFAHDNTNLVYFFELIRNIYLTPLQS</sequence>
<protein>
    <recommendedName>
        <fullName evidence="1">Pectinesterase inhibitor domain-containing protein</fullName>
    </recommendedName>
</protein>
<dbReference type="EMBL" id="JACXVP010000009">
    <property type="protein sequence ID" value="KAG5583827.1"/>
    <property type="molecule type" value="Genomic_DNA"/>
</dbReference>
<dbReference type="NCBIfam" id="TIGR01614">
    <property type="entry name" value="PME_inhib"/>
    <property type="match status" value="1"/>
</dbReference>
<dbReference type="Proteomes" id="UP000824120">
    <property type="component" value="Chromosome 9"/>
</dbReference>
<dbReference type="SMART" id="SM00856">
    <property type="entry name" value="PMEI"/>
    <property type="match status" value="1"/>
</dbReference>
<dbReference type="SUPFAM" id="SSF101148">
    <property type="entry name" value="Plant invertase/pectin methylesterase inhibitor"/>
    <property type="match status" value="1"/>
</dbReference>
<dbReference type="Gene3D" id="1.20.140.40">
    <property type="entry name" value="Invertase/pectin methylesterase inhibitor family protein"/>
    <property type="match status" value="1"/>
</dbReference>
<evidence type="ECO:0000313" key="2">
    <source>
        <dbReference type="EMBL" id="KAG5583827.1"/>
    </source>
</evidence>
<dbReference type="InterPro" id="IPR006501">
    <property type="entry name" value="Pectinesterase_inhib_dom"/>
</dbReference>
<dbReference type="InterPro" id="IPR035513">
    <property type="entry name" value="Invertase/methylesterase_inhib"/>
</dbReference>
<evidence type="ECO:0000259" key="1">
    <source>
        <dbReference type="SMART" id="SM00856"/>
    </source>
</evidence>